<sequence>MGSLSDLHLCSQSRRLLIPFEPSTRYRLISVTCVFCLVHLRFLNVSYANTEPLLCHCSYMFMSHVRITTASRYHLLR</sequence>
<gene>
    <name evidence="1" type="ORF">BDN70DRAFT_887816</name>
</gene>
<comment type="caution">
    <text evidence="1">The sequence shown here is derived from an EMBL/GenBank/DDBJ whole genome shotgun (WGS) entry which is preliminary data.</text>
</comment>
<dbReference type="Proteomes" id="UP000807469">
    <property type="component" value="Unassembled WGS sequence"/>
</dbReference>
<dbReference type="EMBL" id="MU155638">
    <property type="protein sequence ID" value="KAF9471700.1"/>
    <property type="molecule type" value="Genomic_DNA"/>
</dbReference>
<evidence type="ECO:0000313" key="1">
    <source>
        <dbReference type="EMBL" id="KAF9471700.1"/>
    </source>
</evidence>
<keyword evidence="2" id="KW-1185">Reference proteome</keyword>
<proteinExistence type="predicted"/>
<protein>
    <submittedName>
        <fullName evidence="1">Uncharacterized protein</fullName>
    </submittedName>
</protein>
<dbReference type="AlphaFoldDB" id="A0A9P6CS26"/>
<name>A0A9P6CS26_9AGAR</name>
<reference evidence="1" key="1">
    <citation type="submission" date="2020-11" db="EMBL/GenBank/DDBJ databases">
        <authorList>
            <consortium name="DOE Joint Genome Institute"/>
            <person name="Ahrendt S."/>
            <person name="Riley R."/>
            <person name="Andreopoulos W."/>
            <person name="Labutti K."/>
            <person name="Pangilinan J."/>
            <person name="Ruiz-Duenas F.J."/>
            <person name="Barrasa J.M."/>
            <person name="Sanchez-Garcia M."/>
            <person name="Camarero S."/>
            <person name="Miyauchi S."/>
            <person name="Serrano A."/>
            <person name="Linde D."/>
            <person name="Babiker R."/>
            <person name="Drula E."/>
            <person name="Ayuso-Fernandez I."/>
            <person name="Pacheco R."/>
            <person name="Padilla G."/>
            <person name="Ferreira P."/>
            <person name="Barriuso J."/>
            <person name="Kellner H."/>
            <person name="Castanera R."/>
            <person name="Alfaro M."/>
            <person name="Ramirez L."/>
            <person name="Pisabarro A.G."/>
            <person name="Kuo A."/>
            <person name="Tritt A."/>
            <person name="Lipzen A."/>
            <person name="He G."/>
            <person name="Yan M."/>
            <person name="Ng V."/>
            <person name="Cullen D."/>
            <person name="Martin F."/>
            <person name="Rosso M.-N."/>
            <person name="Henrissat B."/>
            <person name="Hibbett D."/>
            <person name="Martinez A.T."/>
            <person name="Grigoriev I.V."/>
        </authorList>
    </citation>
    <scope>NUCLEOTIDE SEQUENCE</scope>
    <source>
        <strain evidence="1">CIRM-BRFM 674</strain>
    </source>
</reference>
<accession>A0A9P6CS26</accession>
<evidence type="ECO:0000313" key="2">
    <source>
        <dbReference type="Proteomes" id="UP000807469"/>
    </source>
</evidence>
<organism evidence="1 2">
    <name type="scientific">Pholiota conissans</name>
    <dbReference type="NCBI Taxonomy" id="109636"/>
    <lineage>
        <taxon>Eukaryota</taxon>
        <taxon>Fungi</taxon>
        <taxon>Dikarya</taxon>
        <taxon>Basidiomycota</taxon>
        <taxon>Agaricomycotina</taxon>
        <taxon>Agaricomycetes</taxon>
        <taxon>Agaricomycetidae</taxon>
        <taxon>Agaricales</taxon>
        <taxon>Agaricineae</taxon>
        <taxon>Strophariaceae</taxon>
        <taxon>Pholiota</taxon>
    </lineage>
</organism>